<evidence type="ECO:0000256" key="3">
    <source>
        <dbReference type="ARBA" id="ARBA00044493"/>
    </source>
</evidence>
<dbReference type="GeneID" id="37046027"/>
<gene>
    <name evidence="6" type="ORF">FA10DRAFT_286931</name>
</gene>
<protein>
    <recommendedName>
        <fullName evidence="8">Pentacotripeptide-repeat region of PRORP domain-containing protein</fullName>
    </recommendedName>
</protein>
<dbReference type="Gene3D" id="1.25.40.10">
    <property type="entry name" value="Tetratricopeptide repeat domain"/>
    <property type="match status" value="3"/>
</dbReference>
<evidence type="ECO:0000313" key="6">
    <source>
        <dbReference type="EMBL" id="PWN89036.1"/>
    </source>
</evidence>
<sequence>MATRWTLLGTVRNSAWQRAVLGPGRTQQQHSVAQPREWTREPPSRTPSARRPRGEPGWKEPRIFQEHSRLRSGLVVEDVPEVLAGLRELLLKKPKLSVSPGERKDHAAMVKLLRARRDEIDDWATLTTFAETRLLKKDWSAFLGLVLLHLRSDRHDDVRLLVLKALEDLPPPNIQGDLVALYAAASTLEDTVALTRRLPPAKVHFNTAFEAQFGGTGAPLTVKRAWKLMSREWVQTDRPLGAPDEAVSQWSQEKEGRHVRHAILAWGLDCLGEAPQFNWLARRFGTLLSAAPASRDLRSIAMLIETAIEAKDSWLSVVHDDDDMANWNAWTFATLFSSLLAAGQTTLADRVWSMYCDVRGPDRTTDIRVANAILDGHVTRKDWGAVAETWKSIANPDDYTSTTMLVALFRSNDVDGAMRLFAQKRAEKATRVEMCNAVLLGLYLQRRDEQANALFDEMLHSSDLPKPNVTTINTMLRAHGRRKDGARLTAALRTMSDLGLDPDVYTSTTFLDALLRMGHGREALSKVVEIMHQMSARPNAVTLTAMIKVLVSPNEEQDEPANLTAALAVLERMEDTGPRPNEVTYTAVMASLFRHLQGHKVEEQVDLALSLLDRMRRLRLEPNRITYHTMLDGLFRSVRLCVNQGKEAAAQQMLERALGLIDEMGREAAEANRPVSRTWILVLDALSELSRSPSRASTCPRCKTPESGSVGITLKTM</sequence>
<feature type="region of interest" description="Disordered" evidence="5">
    <location>
        <begin position="22"/>
        <end position="59"/>
    </location>
</feature>
<dbReference type="RefSeq" id="XP_025376234.1">
    <property type="nucleotide sequence ID" value="XM_025524111.1"/>
</dbReference>
<dbReference type="OrthoDB" id="185373at2759"/>
<keyword evidence="7" id="KW-1185">Reference proteome</keyword>
<dbReference type="STRING" id="215250.A0A316YIZ7"/>
<dbReference type="InParanoid" id="A0A316YIZ7"/>
<dbReference type="PANTHER" id="PTHR47447">
    <property type="entry name" value="OS03G0856100 PROTEIN"/>
    <property type="match status" value="1"/>
</dbReference>
<dbReference type="PANTHER" id="PTHR47447:SF17">
    <property type="entry name" value="OS12G0638900 PROTEIN"/>
    <property type="match status" value="1"/>
</dbReference>
<accession>A0A316YIZ7</accession>
<evidence type="ECO:0008006" key="8">
    <source>
        <dbReference type="Google" id="ProtNLM"/>
    </source>
</evidence>
<evidence type="ECO:0000256" key="2">
    <source>
        <dbReference type="ARBA" id="ARBA00022737"/>
    </source>
</evidence>
<keyword evidence="2" id="KW-0677">Repeat</keyword>
<name>A0A316YIZ7_9BASI</name>
<evidence type="ECO:0000256" key="1">
    <source>
        <dbReference type="ARBA" id="ARBA00006192"/>
    </source>
</evidence>
<reference evidence="6 7" key="1">
    <citation type="journal article" date="2018" name="Mol. Biol. Evol.">
        <title>Broad Genomic Sampling Reveals a Smut Pathogenic Ancestry of the Fungal Clade Ustilaginomycotina.</title>
        <authorList>
            <person name="Kijpornyongpan T."/>
            <person name="Mondo S.J."/>
            <person name="Barry K."/>
            <person name="Sandor L."/>
            <person name="Lee J."/>
            <person name="Lipzen A."/>
            <person name="Pangilinan J."/>
            <person name="LaButti K."/>
            <person name="Hainaut M."/>
            <person name="Henrissat B."/>
            <person name="Grigoriev I.V."/>
            <person name="Spatafora J.W."/>
            <person name="Aime M.C."/>
        </authorList>
    </citation>
    <scope>NUCLEOTIDE SEQUENCE [LARGE SCALE GENOMIC DNA]</scope>
    <source>
        <strain evidence="6 7">MCA 4198</strain>
    </source>
</reference>
<dbReference type="EMBL" id="KZ819637">
    <property type="protein sequence ID" value="PWN89036.1"/>
    <property type="molecule type" value="Genomic_DNA"/>
</dbReference>
<dbReference type="AlphaFoldDB" id="A0A316YIZ7"/>
<dbReference type="Proteomes" id="UP000245768">
    <property type="component" value="Unassembled WGS sequence"/>
</dbReference>
<organism evidence="6 7">
    <name type="scientific">Acaromyces ingoldii</name>
    <dbReference type="NCBI Taxonomy" id="215250"/>
    <lineage>
        <taxon>Eukaryota</taxon>
        <taxon>Fungi</taxon>
        <taxon>Dikarya</taxon>
        <taxon>Basidiomycota</taxon>
        <taxon>Ustilaginomycotina</taxon>
        <taxon>Exobasidiomycetes</taxon>
        <taxon>Exobasidiales</taxon>
        <taxon>Cryptobasidiaceae</taxon>
        <taxon>Acaromyces</taxon>
    </lineage>
</organism>
<evidence type="ECO:0000313" key="7">
    <source>
        <dbReference type="Proteomes" id="UP000245768"/>
    </source>
</evidence>
<comment type="subunit">
    <text evidence="4">Binds to mitochondrial small subunit 15S rRNA.</text>
</comment>
<comment type="similarity">
    <text evidence="1">Belongs to the CCM1 family.</text>
</comment>
<evidence type="ECO:0000256" key="4">
    <source>
        <dbReference type="ARBA" id="ARBA00044511"/>
    </source>
</evidence>
<dbReference type="InterPro" id="IPR011990">
    <property type="entry name" value="TPR-like_helical_dom_sf"/>
</dbReference>
<proteinExistence type="inferred from homology"/>
<evidence type="ECO:0000256" key="5">
    <source>
        <dbReference type="SAM" id="MobiDB-lite"/>
    </source>
</evidence>
<comment type="function">
    <text evidence="3">Regulates mitochondrial small subunit maturation by controlling 15S rRNA 5'-end processing. Localizes to the 5' precursor of the 15S rRNA in a position that is subsequently occupied by mS47 in the mature yeast mtSSU. Uses structure and sequence-specific RNA recognition, binding to a single-stranded region of the precursor and specifically recognizing bases -6 to -1. The exchange of Ccm1 for mS47 is coupled to the irreversible removal of precursor rRNA that is accompanied by conformational changes of the mitoribosomal proteins uS5m and mS26. These conformational changes signal completion of 5'-end rRNA processing through protection of the mature 5'-end of the 15S rRNA and stabilization of mS47. The removal of the 5' precursor together with the dissociation of Ccm1 may be catalyzed by the 5'-3' exoribonuclease Pet127. Involved in the specific removal of group I introns in mitochondrial encoded transcripts.</text>
</comment>
<dbReference type="Pfam" id="PF13812">
    <property type="entry name" value="PPR_3"/>
    <property type="match status" value="1"/>
</dbReference>
<dbReference type="InterPro" id="IPR002885">
    <property type="entry name" value="PPR_rpt"/>
</dbReference>